<protein>
    <submittedName>
        <fullName evidence="1">Uncharacterized protein</fullName>
    </submittedName>
</protein>
<dbReference type="InterPro" id="IPR046674">
    <property type="entry name" value="DUF6544"/>
</dbReference>
<dbReference type="Proteomes" id="UP000278222">
    <property type="component" value="Unassembled WGS sequence"/>
</dbReference>
<name>A0A3N1M925_9PROT</name>
<evidence type="ECO:0000313" key="1">
    <source>
        <dbReference type="EMBL" id="ROP99534.1"/>
    </source>
</evidence>
<comment type="caution">
    <text evidence="1">The sequence shown here is derived from an EMBL/GenBank/DDBJ whole genome shotgun (WGS) entry which is preliminary data.</text>
</comment>
<organism evidence="1 2">
    <name type="scientific">Stella humosa</name>
    <dbReference type="NCBI Taxonomy" id="94"/>
    <lineage>
        <taxon>Bacteria</taxon>
        <taxon>Pseudomonadati</taxon>
        <taxon>Pseudomonadota</taxon>
        <taxon>Alphaproteobacteria</taxon>
        <taxon>Rhodospirillales</taxon>
        <taxon>Stellaceae</taxon>
        <taxon>Stella</taxon>
    </lineage>
</organism>
<dbReference type="EMBL" id="RJKX01000013">
    <property type="protein sequence ID" value="ROP99534.1"/>
    <property type="molecule type" value="Genomic_DNA"/>
</dbReference>
<accession>A0A3N1M925</accession>
<gene>
    <name evidence="1" type="ORF">EDC65_1313</name>
</gene>
<evidence type="ECO:0000313" key="2">
    <source>
        <dbReference type="Proteomes" id="UP000278222"/>
    </source>
</evidence>
<sequence>MHCSADDLPAAVRDLGMRLGVPPGGSEEAIVTLTQAGHMKRQLGSPSWMAFTARQTIAPTTCAFEWRARFGPLGSISVCDALADGQARLDVMALGFIPLARTAPTAALLRGERMRYLAELAWAPDAILANADLRWRGDGPDRLVVRTGDGPAAAEITMTLDGDGRIASTFAADRPRAAVEPTLPTPWRGRFSDYRLHLGRWLPFAGEVAWVIDGREEVYWRGALTSWSMAA</sequence>
<dbReference type="AlphaFoldDB" id="A0A3N1M925"/>
<dbReference type="OrthoDB" id="3671061at2"/>
<keyword evidence="2" id="KW-1185">Reference proteome</keyword>
<reference evidence="1 2" key="1">
    <citation type="submission" date="2018-11" db="EMBL/GenBank/DDBJ databases">
        <title>Genomic Encyclopedia of Type Strains, Phase IV (KMG-IV): sequencing the most valuable type-strain genomes for metagenomic binning, comparative biology and taxonomic classification.</title>
        <authorList>
            <person name="Goeker M."/>
        </authorList>
    </citation>
    <scope>NUCLEOTIDE SEQUENCE [LARGE SCALE GENOMIC DNA]</scope>
    <source>
        <strain evidence="1 2">DSM 5900</strain>
    </source>
</reference>
<dbReference type="Pfam" id="PF20181">
    <property type="entry name" value="DUF6544"/>
    <property type="match status" value="1"/>
</dbReference>
<proteinExistence type="predicted"/>